<dbReference type="PROSITE" id="PS51257">
    <property type="entry name" value="PROKAR_LIPOPROTEIN"/>
    <property type="match status" value="1"/>
</dbReference>
<keyword evidence="5" id="KW-0732">Signal</keyword>
<reference evidence="8" key="1">
    <citation type="journal article" date="2019" name="Int. J. Syst. Evol. Microbiol.">
        <title>The Global Catalogue of Microorganisms (GCM) 10K type strain sequencing project: providing services to taxonomists for standard genome sequencing and annotation.</title>
        <authorList>
            <consortium name="The Broad Institute Genomics Platform"/>
            <consortium name="The Broad Institute Genome Sequencing Center for Infectious Disease"/>
            <person name="Wu L."/>
            <person name="Ma J."/>
        </authorList>
    </citation>
    <scope>NUCLEOTIDE SEQUENCE [LARGE SCALE GENOMIC DNA]</scope>
    <source>
        <strain evidence="8">JCM 17664</strain>
    </source>
</reference>
<feature type="chain" id="PRO_5045279861" description="Cytochrome c domain-containing protein" evidence="5">
    <location>
        <begin position="30"/>
        <end position="1019"/>
    </location>
</feature>
<keyword evidence="2 4" id="KW-0479">Metal-binding</keyword>
<dbReference type="SUPFAM" id="SSF48431">
    <property type="entry name" value="Lipovitellin-phosvitin complex, superhelical domain"/>
    <property type="match status" value="1"/>
</dbReference>
<dbReference type="PROSITE" id="PS51007">
    <property type="entry name" value="CYTC"/>
    <property type="match status" value="1"/>
</dbReference>
<keyword evidence="8" id="KW-1185">Reference proteome</keyword>
<feature type="domain" description="Cytochrome c" evidence="6">
    <location>
        <begin position="882"/>
        <end position="1016"/>
    </location>
</feature>
<dbReference type="Pfam" id="PF23500">
    <property type="entry name" value="DUF7133"/>
    <property type="match status" value="1"/>
</dbReference>
<dbReference type="Proteomes" id="UP001501207">
    <property type="component" value="Unassembled WGS sequence"/>
</dbReference>
<evidence type="ECO:0000256" key="1">
    <source>
        <dbReference type="ARBA" id="ARBA00022617"/>
    </source>
</evidence>
<evidence type="ECO:0000256" key="5">
    <source>
        <dbReference type="SAM" id="SignalP"/>
    </source>
</evidence>
<dbReference type="PANTHER" id="PTHR33546">
    <property type="entry name" value="LARGE, MULTIFUNCTIONAL SECRETED PROTEIN-RELATED"/>
    <property type="match status" value="1"/>
</dbReference>
<dbReference type="SUPFAM" id="SSF46626">
    <property type="entry name" value="Cytochrome c"/>
    <property type="match status" value="1"/>
</dbReference>
<dbReference type="Gene3D" id="1.25.10.10">
    <property type="entry name" value="Leucine-rich Repeat Variant"/>
    <property type="match status" value="1"/>
</dbReference>
<dbReference type="InterPro" id="IPR011041">
    <property type="entry name" value="Quinoprot_gluc/sorb_DH_b-prop"/>
</dbReference>
<dbReference type="InterPro" id="IPR036909">
    <property type="entry name" value="Cyt_c-like_dom_sf"/>
</dbReference>
<dbReference type="InterPro" id="IPR013428">
    <property type="entry name" value="Membrane-bound_put_N"/>
</dbReference>
<dbReference type="InterPro" id="IPR009056">
    <property type="entry name" value="Cyt_c-like_dom"/>
</dbReference>
<dbReference type="EMBL" id="BAABFN010000002">
    <property type="protein sequence ID" value="GAA4305205.1"/>
    <property type="molecule type" value="Genomic_DNA"/>
</dbReference>
<sequence length="1019" mass="112931">MKQVDLHHLRFSSLIVCLAVLSLASCKQAPPAQHPEKLPDEQQRLAQNALKGLQIDEGLYATLFASEPMITNPTNMDIDARGRVWICEGFNYRPQYNPGHPVKEEGDKILILEDTDGDGAADTSKTFYQGMDVNAALGICVLGNRVIISCSPKVFILTDTDGDDKADKKEVLFEGIAGEQHDHGIHAFTFGPDGKLYFNFGNAGDSILDKNGDIAHDIEGIPINNHGKPYREGMVFRCDPDGSNIEVLGHNFRNNYEVAVDAFGNLWQSDNDDDGNRGVRINYVMQHGNYGYTDEMTGANWRTPRVNMEDSIPYRHWHLNDPGVVPNLLQTGAGSPTGMLVYEGDLLPAVFRNQIIHADALPNVVRSYPVEKNGAGYTAKIVNIVEGIYDKWFRPSDVCVAPDGSLFIADWYDPGVGGHQVGDLEKGRIYRIAPPGTSYTVAPPELGTPEDAVKALESPNLATRYLAWERLHGWGEKAVPALEKMFKSDNPRYQARALWLLSKLPSKGMQYIQEALRDKDEDIRITAIRAAQELRGDITAVVKQVLRDPSAQVRRTAAIALRHSRSPQAPALWSALAAQYDGKDRWYLEALGIGADRQWDSYLAAWLRQMGNEWNSASGRDIVWRARTPAALPLLTQIIENPRVDPEQNLKFFRALDFYPDPDKQRVLNTLLQGHHPKQSFIDAIALLQMDPDQAPRTAAFRERISRSLQSVQHRKEFIQLVEKYHIRDQGPQLLDMALTVPSEEMRMETMETLLNTGGENLVRKKLRGDTAAAHNLITLLGHSRSQESKDLLLSLLLDKSSDPGLRKLATKEIGRGRRGEDILLKLMDTHKLPHLVDTVAADVLLHAYRDEVREKAEAYFHTGSGAKSALPPIASLAGMKGDAGKGKEVFLSYCSTCHMAAGQGTDFGPNLSEIGGKLAKEAIYKSIITPDAGISFGYEGYTFTLKDGKTVLGYISSETPEEVDVKMIGGTVEKIPAKNVAARKAYDHSLMPTGLASSMPQDQLVNLVEYLSTLKKKQ</sequence>
<keyword evidence="1 4" id="KW-0349">Heme</keyword>
<dbReference type="InterPro" id="IPR013427">
    <property type="entry name" value="Haem-bd_dom_put"/>
</dbReference>
<keyword evidence="3 4" id="KW-0408">Iron</keyword>
<dbReference type="InterPro" id="IPR016024">
    <property type="entry name" value="ARM-type_fold"/>
</dbReference>
<dbReference type="Gene3D" id="2.120.10.30">
    <property type="entry name" value="TolB, C-terminal domain"/>
    <property type="match status" value="1"/>
</dbReference>
<name>A0ABP8FJE4_9BACT</name>
<evidence type="ECO:0000313" key="7">
    <source>
        <dbReference type="EMBL" id="GAA4305205.1"/>
    </source>
</evidence>
<protein>
    <recommendedName>
        <fullName evidence="6">Cytochrome c domain-containing protein</fullName>
    </recommendedName>
</protein>
<dbReference type="Pfam" id="PF13646">
    <property type="entry name" value="HEAT_2"/>
    <property type="match status" value="1"/>
</dbReference>
<evidence type="ECO:0000256" key="3">
    <source>
        <dbReference type="ARBA" id="ARBA00023004"/>
    </source>
</evidence>
<evidence type="ECO:0000256" key="2">
    <source>
        <dbReference type="ARBA" id="ARBA00022723"/>
    </source>
</evidence>
<dbReference type="PANTHER" id="PTHR33546:SF1">
    <property type="entry name" value="LARGE, MULTIFUNCTIONAL SECRETED PROTEIN"/>
    <property type="match status" value="1"/>
</dbReference>
<dbReference type="InterPro" id="IPR011030">
    <property type="entry name" value="Lipovitellin_superhlx_dom"/>
</dbReference>
<dbReference type="NCBIfam" id="TIGR02603">
    <property type="entry name" value="CxxCH_TIGR02603"/>
    <property type="match status" value="1"/>
</dbReference>
<dbReference type="SUPFAM" id="SSF48371">
    <property type="entry name" value="ARM repeat"/>
    <property type="match status" value="1"/>
</dbReference>
<dbReference type="InterPro" id="IPR011042">
    <property type="entry name" value="6-blade_b-propeller_TolB-like"/>
</dbReference>
<dbReference type="Pfam" id="PF00034">
    <property type="entry name" value="Cytochrom_C"/>
    <property type="match status" value="1"/>
</dbReference>
<accession>A0ABP8FJE4</accession>
<dbReference type="InterPro" id="IPR055557">
    <property type="entry name" value="DUF7133"/>
</dbReference>
<evidence type="ECO:0000259" key="6">
    <source>
        <dbReference type="PROSITE" id="PS51007"/>
    </source>
</evidence>
<gene>
    <name evidence="7" type="ORF">GCM10023143_10320</name>
</gene>
<comment type="caution">
    <text evidence="7">The sequence shown here is derived from an EMBL/GenBank/DDBJ whole genome shotgun (WGS) entry which is preliminary data.</text>
</comment>
<dbReference type="InterPro" id="IPR011989">
    <property type="entry name" value="ARM-like"/>
</dbReference>
<dbReference type="NCBIfam" id="TIGR02604">
    <property type="entry name" value="Piru_Ver_Nterm"/>
    <property type="match status" value="1"/>
</dbReference>
<proteinExistence type="predicted"/>
<organism evidence="7 8">
    <name type="scientific">Compostibacter hankyongensis</name>
    <dbReference type="NCBI Taxonomy" id="1007089"/>
    <lineage>
        <taxon>Bacteria</taxon>
        <taxon>Pseudomonadati</taxon>
        <taxon>Bacteroidota</taxon>
        <taxon>Chitinophagia</taxon>
        <taxon>Chitinophagales</taxon>
        <taxon>Chitinophagaceae</taxon>
        <taxon>Compostibacter</taxon>
    </lineage>
</organism>
<dbReference type="SUPFAM" id="SSF50952">
    <property type="entry name" value="Soluble quinoprotein glucose dehydrogenase"/>
    <property type="match status" value="1"/>
</dbReference>
<evidence type="ECO:0000313" key="8">
    <source>
        <dbReference type="Proteomes" id="UP001501207"/>
    </source>
</evidence>
<evidence type="ECO:0000256" key="4">
    <source>
        <dbReference type="PROSITE-ProRule" id="PRU00433"/>
    </source>
</evidence>
<feature type="signal peptide" evidence="5">
    <location>
        <begin position="1"/>
        <end position="29"/>
    </location>
</feature>
<dbReference type="RefSeq" id="WP_344976514.1">
    <property type="nucleotide sequence ID" value="NZ_BAABFN010000002.1"/>
</dbReference>
<dbReference type="Gene3D" id="1.10.760.10">
    <property type="entry name" value="Cytochrome c-like domain"/>
    <property type="match status" value="1"/>
</dbReference>